<keyword evidence="3" id="KW-1185">Reference proteome</keyword>
<dbReference type="EMBL" id="JAESWC010000018">
    <property type="protein sequence ID" value="MBL4938301.1"/>
    <property type="molecule type" value="Genomic_DNA"/>
</dbReference>
<gene>
    <name evidence="2" type="ORF">JK636_21545</name>
</gene>
<dbReference type="RefSeq" id="WP_202751024.1">
    <property type="nucleotide sequence ID" value="NZ_JAESWC010000018.1"/>
</dbReference>
<feature type="domain" description="Aldehyde oxidase/xanthine dehydrogenase second molybdopterin binding" evidence="1">
    <location>
        <begin position="2"/>
        <end position="239"/>
    </location>
</feature>
<dbReference type="Proteomes" id="UP000632377">
    <property type="component" value="Unassembled WGS sequence"/>
</dbReference>
<evidence type="ECO:0000259" key="1">
    <source>
        <dbReference type="Pfam" id="PF20256"/>
    </source>
</evidence>
<reference evidence="2 3" key="1">
    <citation type="submission" date="2021-01" db="EMBL/GenBank/DDBJ databases">
        <title>Genome public.</title>
        <authorList>
            <person name="Liu C."/>
            <person name="Sun Q."/>
        </authorList>
    </citation>
    <scope>NUCLEOTIDE SEQUENCE [LARGE SCALE GENOMIC DNA]</scope>
    <source>
        <strain evidence="2 3">YIM B02515</strain>
    </source>
</reference>
<dbReference type="InterPro" id="IPR046867">
    <property type="entry name" value="AldOxase/xan_DH_MoCoBD2"/>
</dbReference>
<accession>A0ABS1TI69</accession>
<dbReference type="PANTHER" id="PTHR11908">
    <property type="entry name" value="XANTHINE DEHYDROGENASE"/>
    <property type="match status" value="1"/>
</dbReference>
<evidence type="ECO:0000313" key="3">
    <source>
        <dbReference type="Proteomes" id="UP000632377"/>
    </source>
</evidence>
<comment type="caution">
    <text evidence="2">The sequence shown here is derived from an EMBL/GenBank/DDBJ whole genome shotgun (WGS) entry which is preliminary data.</text>
</comment>
<name>A0ABS1TI69_9CLOT</name>
<protein>
    <submittedName>
        <fullName evidence="2">Xanthine dehydrogenase family protein molybdopterin-binding subunit</fullName>
    </submittedName>
</protein>
<dbReference type="InterPro" id="IPR037165">
    <property type="entry name" value="AldOxase/xan_DH_Mopterin-bd_sf"/>
</dbReference>
<dbReference type="Gene3D" id="3.30.365.10">
    <property type="entry name" value="Aldehyde oxidase/xanthine dehydrogenase, molybdopterin binding domain"/>
    <property type="match status" value="2"/>
</dbReference>
<organism evidence="2 3">
    <name type="scientific">Clostridium rhizosphaerae</name>
    <dbReference type="NCBI Taxonomy" id="2803861"/>
    <lineage>
        <taxon>Bacteria</taxon>
        <taxon>Bacillati</taxon>
        <taxon>Bacillota</taxon>
        <taxon>Clostridia</taxon>
        <taxon>Eubacteriales</taxon>
        <taxon>Clostridiaceae</taxon>
        <taxon>Clostridium</taxon>
    </lineage>
</organism>
<evidence type="ECO:0000313" key="2">
    <source>
        <dbReference type="EMBL" id="MBL4938301.1"/>
    </source>
</evidence>
<proteinExistence type="predicted"/>
<dbReference type="SUPFAM" id="SSF56003">
    <property type="entry name" value="Molybdenum cofactor-binding domain"/>
    <property type="match status" value="1"/>
</dbReference>
<dbReference type="Pfam" id="PF20256">
    <property type="entry name" value="MoCoBD_2"/>
    <property type="match status" value="1"/>
</dbReference>
<dbReference type="PANTHER" id="PTHR11908:SF157">
    <property type="entry name" value="XANTHINE DEHYDROGENASE SUBUNIT D-RELATED"/>
    <property type="match status" value="1"/>
</dbReference>
<sequence>MKKIGVGYACMIYGTGYGNGFPDESRASAELTSDGKVTVFVEVTDVGQGAKNVMRQIASEVLDMRVEDIVIKNVNTSYMMDSGTAAASRQTYNTGNAVLNACKKLKEKMDEASIKDKEKVFKYMADNAISPREEGYFKANTTSVNLETGEGNPYWPYTFSTNKAVVQVDDERGKVDVLEITACHDSGKIINPLMAEGQIQGGAAMGIGYGIMEEVIFNKGTIKNQNFNDYIIPTSKDVPKVKTIFVEEIENSGPYGAKGIGEPSMIATAPAIINAIYDAVGVRIYDLPASPEKVLKALTSKREKHE</sequence>
<dbReference type="InterPro" id="IPR016208">
    <property type="entry name" value="Ald_Oxase/xanthine_DH-like"/>
</dbReference>